<proteinExistence type="predicted"/>
<gene>
    <name evidence="1" type="ORF">HCU67_16425</name>
</gene>
<reference evidence="1 2" key="1">
    <citation type="submission" date="2020-04" db="EMBL/GenBank/DDBJ databases">
        <authorList>
            <person name="Yoon J."/>
        </authorList>
    </citation>
    <scope>NUCLEOTIDE SEQUENCE [LARGE SCALE GENOMIC DNA]</scope>
    <source>
        <strain evidence="1 2">DJ-13</strain>
    </source>
</reference>
<organism evidence="1 2">
    <name type="scientific">Croceivirga thetidis</name>
    <dbReference type="NCBI Taxonomy" id="2721623"/>
    <lineage>
        <taxon>Bacteria</taxon>
        <taxon>Pseudomonadati</taxon>
        <taxon>Bacteroidota</taxon>
        <taxon>Flavobacteriia</taxon>
        <taxon>Flavobacteriales</taxon>
        <taxon>Flavobacteriaceae</taxon>
        <taxon>Croceivirga</taxon>
    </lineage>
</organism>
<dbReference type="Pfam" id="PF19515">
    <property type="entry name" value="DUF6048"/>
    <property type="match status" value="1"/>
</dbReference>
<dbReference type="RefSeq" id="WP_168553759.1">
    <property type="nucleotide sequence ID" value="NZ_JAAWWL010000004.1"/>
</dbReference>
<dbReference type="Proteomes" id="UP000718451">
    <property type="component" value="Unassembled WGS sequence"/>
</dbReference>
<dbReference type="EMBL" id="JAAWWL010000004">
    <property type="protein sequence ID" value="NKI33536.1"/>
    <property type="molecule type" value="Genomic_DNA"/>
</dbReference>
<accession>A0ABX1GX15</accession>
<comment type="caution">
    <text evidence="1">The sequence shown here is derived from an EMBL/GenBank/DDBJ whole genome shotgun (WGS) entry which is preliminary data.</text>
</comment>
<evidence type="ECO:0000313" key="2">
    <source>
        <dbReference type="Proteomes" id="UP000718451"/>
    </source>
</evidence>
<dbReference type="InterPro" id="IPR046111">
    <property type="entry name" value="DUF6048"/>
</dbReference>
<protein>
    <recommendedName>
        <fullName evidence="3">Outer membrane protein beta-barrel domain-containing protein</fullName>
    </recommendedName>
</protein>
<sequence>MSKYIIRSIILLCSVWCTGQGQPEQLDLNRKDSTYQYREEYGLRVGVDLSRPILGLTNSDEYQGLEIVGDFRLTEKLFIAAELGNEKKTKQEDTYNFTTNGSYIKLGAEINNYVNWYGEQNFVTFGGRYGFATFSQTLNSFSFFDRNRYFSPDEFVPISDTPEEFSNLNASWLELVFGFKAELFANIYMGATVRLGHLITNKEDNRFPNLFIPGFNKVTDNAKWGVGYNYTITYFLPIYKKARKKKEKPNQQPIEE</sequence>
<name>A0ABX1GX15_9FLAO</name>
<evidence type="ECO:0000313" key="1">
    <source>
        <dbReference type="EMBL" id="NKI33536.1"/>
    </source>
</evidence>
<evidence type="ECO:0008006" key="3">
    <source>
        <dbReference type="Google" id="ProtNLM"/>
    </source>
</evidence>
<keyword evidence="2" id="KW-1185">Reference proteome</keyword>